<keyword evidence="6" id="KW-0963">Cytoplasm</keyword>
<comment type="subcellular location">
    <subcellularLocation>
        <location evidence="6">Cytoplasm</location>
    </subcellularLocation>
</comment>
<reference evidence="8" key="2">
    <citation type="submission" date="2021-08" db="EMBL/GenBank/DDBJ databases">
        <authorList>
            <person name="Tani A."/>
            <person name="Ola A."/>
            <person name="Ogura Y."/>
            <person name="Katsura K."/>
            <person name="Hayashi T."/>
        </authorList>
    </citation>
    <scope>NUCLEOTIDE SEQUENCE</scope>
    <source>
        <strain evidence="8">JCM 32048</strain>
    </source>
</reference>
<comment type="catalytic activity">
    <reaction evidence="6">
        <text>cytidine(1402) in 16S rRNA + S-adenosyl-L-methionine = N(4)-methylcytidine(1402) in 16S rRNA + S-adenosyl-L-homocysteine + H(+)</text>
        <dbReference type="Rhea" id="RHEA:42928"/>
        <dbReference type="Rhea" id="RHEA-COMP:10286"/>
        <dbReference type="Rhea" id="RHEA-COMP:10287"/>
        <dbReference type="ChEBI" id="CHEBI:15378"/>
        <dbReference type="ChEBI" id="CHEBI:57856"/>
        <dbReference type="ChEBI" id="CHEBI:59789"/>
        <dbReference type="ChEBI" id="CHEBI:74506"/>
        <dbReference type="ChEBI" id="CHEBI:82748"/>
        <dbReference type="EC" id="2.1.1.199"/>
    </reaction>
</comment>
<dbReference type="SUPFAM" id="SSF81799">
    <property type="entry name" value="Putative methyltransferase TM0872, insert domain"/>
    <property type="match status" value="1"/>
</dbReference>
<dbReference type="GO" id="GO:0071424">
    <property type="term" value="F:rRNA (cytosine-N4-)-methyltransferase activity"/>
    <property type="evidence" value="ECO:0007669"/>
    <property type="project" value="UniProtKB-UniRule"/>
</dbReference>
<comment type="caution">
    <text evidence="8">The sequence shown here is derived from an EMBL/GenBank/DDBJ whole genome shotgun (WGS) entry which is preliminary data.</text>
</comment>
<keyword evidence="2 6" id="KW-0698">rRNA processing</keyword>
<keyword evidence="3 6" id="KW-0489">Methyltransferase</keyword>
<dbReference type="PANTHER" id="PTHR11265">
    <property type="entry name" value="S-ADENOSYL-METHYLTRANSFERASE MRAW"/>
    <property type="match status" value="1"/>
</dbReference>
<sequence length="390" mass="41330">MSGVGKAAPWRRSRPASARLVRTAEHHGSSRLKARPARGIARRLGRVGAPVVTEAAPHIPVLLDEVLTALRLGSGPASVIDGTFGAGGYTRAILAADPQNRVLAIDRDPTAIAAGQALVEAEAGRLTLVQGRFGDLDTIARDHGFAEADGVVLDIGVSSMQLDQAERGFSFRHDGPLDMRMERAGESAADLVNEASEAALADVIYHYGEERRARAVARALIEARRRGRIETTAALAEVVAGVVRAEPGSGIHPATRTFQALRIAVNDELGELQRALHAAEHTLRPGGRLAVVTFHSLEDRIVKQFFSARSGRAVAASRHLPMAAQPAPRSFTLATKGPVAAGEAECRANPRARSAKLRAGERTDALAPPPLTALETLASLPETQTRGGRR</sequence>
<dbReference type="PANTHER" id="PTHR11265:SF0">
    <property type="entry name" value="12S RRNA N4-METHYLCYTIDINE METHYLTRANSFERASE"/>
    <property type="match status" value="1"/>
</dbReference>
<keyword evidence="5 6" id="KW-0949">S-adenosyl-L-methionine</keyword>
<comment type="similarity">
    <text evidence="1 6">Belongs to the methyltransferase superfamily. RsmH family.</text>
</comment>
<dbReference type="Gene3D" id="3.40.50.150">
    <property type="entry name" value="Vaccinia Virus protein VP39"/>
    <property type="match status" value="1"/>
</dbReference>
<protein>
    <recommendedName>
        <fullName evidence="6">Ribosomal RNA small subunit methyltransferase H</fullName>
        <ecNumber evidence="6">2.1.1.199</ecNumber>
    </recommendedName>
    <alternativeName>
        <fullName evidence="6">16S rRNA m(4)C1402 methyltransferase</fullName>
    </alternativeName>
    <alternativeName>
        <fullName evidence="6">rRNA (cytosine-N(4)-)-methyltransferase RsmH</fullName>
    </alternativeName>
</protein>
<dbReference type="Proteomes" id="UP001055286">
    <property type="component" value="Unassembled WGS sequence"/>
</dbReference>
<feature type="region of interest" description="Disordered" evidence="7">
    <location>
        <begin position="345"/>
        <end position="390"/>
    </location>
</feature>
<feature type="region of interest" description="Disordered" evidence="7">
    <location>
        <begin position="1"/>
        <end position="33"/>
    </location>
</feature>
<evidence type="ECO:0000313" key="9">
    <source>
        <dbReference type="Proteomes" id="UP001055286"/>
    </source>
</evidence>
<dbReference type="RefSeq" id="WP_099902738.1">
    <property type="nucleotide sequence ID" value="NZ_BPQJ01000007.1"/>
</dbReference>
<feature type="binding site" evidence="6">
    <location>
        <position position="106"/>
    </location>
    <ligand>
        <name>S-adenosyl-L-methionine</name>
        <dbReference type="ChEBI" id="CHEBI:59789"/>
    </ligand>
</feature>
<keyword evidence="9" id="KW-1185">Reference proteome</keyword>
<gene>
    <name evidence="6 8" type="primary">rsmH</name>
    <name evidence="8" type="ORF">MPEAHAMD_1933</name>
</gene>
<dbReference type="SUPFAM" id="SSF53335">
    <property type="entry name" value="S-adenosyl-L-methionine-dependent methyltransferases"/>
    <property type="match status" value="1"/>
</dbReference>
<evidence type="ECO:0000256" key="5">
    <source>
        <dbReference type="ARBA" id="ARBA00022691"/>
    </source>
</evidence>
<dbReference type="InterPro" id="IPR023397">
    <property type="entry name" value="SAM-dep_MeTrfase_MraW_recog"/>
</dbReference>
<evidence type="ECO:0000256" key="7">
    <source>
        <dbReference type="SAM" id="MobiDB-lite"/>
    </source>
</evidence>
<organism evidence="8 9">
    <name type="scientific">Methylobacterium frigidaeris</name>
    <dbReference type="NCBI Taxonomy" id="2038277"/>
    <lineage>
        <taxon>Bacteria</taxon>
        <taxon>Pseudomonadati</taxon>
        <taxon>Pseudomonadota</taxon>
        <taxon>Alphaproteobacteria</taxon>
        <taxon>Hyphomicrobiales</taxon>
        <taxon>Methylobacteriaceae</taxon>
        <taxon>Methylobacterium</taxon>
    </lineage>
</organism>
<dbReference type="EC" id="2.1.1.199" evidence="6"/>
<evidence type="ECO:0000256" key="4">
    <source>
        <dbReference type="ARBA" id="ARBA00022679"/>
    </source>
</evidence>
<feature type="binding site" evidence="6">
    <location>
        <begin position="87"/>
        <end position="89"/>
    </location>
    <ligand>
        <name>S-adenosyl-L-methionine</name>
        <dbReference type="ChEBI" id="CHEBI:59789"/>
    </ligand>
</feature>
<dbReference type="AlphaFoldDB" id="A0AA37H9G3"/>
<proteinExistence type="inferred from homology"/>
<dbReference type="Pfam" id="PF01795">
    <property type="entry name" value="Methyltransf_5"/>
    <property type="match status" value="1"/>
</dbReference>
<evidence type="ECO:0000313" key="8">
    <source>
        <dbReference type="EMBL" id="GJD61786.1"/>
    </source>
</evidence>
<dbReference type="GO" id="GO:0070475">
    <property type="term" value="P:rRNA base methylation"/>
    <property type="evidence" value="ECO:0007669"/>
    <property type="project" value="UniProtKB-UniRule"/>
</dbReference>
<dbReference type="NCBIfam" id="TIGR00006">
    <property type="entry name" value="16S rRNA (cytosine(1402)-N(4))-methyltransferase RsmH"/>
    <property type="match status" value="1"/>
</dbReference>
<name>A0AA37H9G3_9HYPH</name>
<dbReference type="InterPro" id="IPR029063">
    <property type="entry name" value="SAM-dependent_MTases_sf"/>
</dbReference>
<dbReference type="Gene3D" id="1.10.150.170">
    <property type="entry name" value="Putative methyltransferase TM0872, insert domain"/>
    <property type="match status" value="1"/>
</dbReference>
<dbReference type="HAMAP" id="MF_01007">
    <property type="entry name" value="16SrRNA_methyltr_H"/>
    <property type="match status" value="1"/>
</dbReference>
<feature type="binding site" evidence="6">
    <location>
        <position position="154"/>
    </location>
    <ligand>
        <name>S-adenosyl-L-methionine</name>
        <dbReference type="ChEBI" id="CHEBI:59789"/>
    </ligand>
</feature>
<evidence type="ECO:0000256" key="2">
    <source>
        <dbReference type="ARBA" id="ARBA00022552"/>
    </source>
</evidence>
<feature type="binding site" evidence="6">
    <location>
        <position position="133"/>
    </location>
    <ligand>
        <name>S-adenosyl-L-methionine</name>
        <dbReference type="ChEBI" id="CHEBI:59789"/>
    </ligand>
</feature>
<dbReference type="InterPro" id="IPR002903">
    <property type="entry name" value="RsmH"/>
</dbReference>
<accession>A0AA37H9G3</accession>
<dbReference type="GO" id="GO:0005737">
    <property type="term" value="C:cytoplasm"/>
    <property type="evidence" value="ECO:0007669"/>
    <property type="project" value="UniProtKB-SubCell"/>
</dbReference>
<evidence type="ECO:0000256" key="6">
    <source>
        <dbReference type="HAMAP-Rule" id="MF_01007"/>
    </source>
</evidence>
<evidence type="ECO:0000256" key="3">
    <source>
        <dbReference type="ARBA" id="ARBA00022603"/>
    </source>
</evidence>
<reference evidence="8" key="1">
    <citation type="journal article" date="2016" name="Front. Microbiol.">
        <title>Genome Sequence of the Piezophilic, Mesophilic Sulfate-Reducing Bacterium Desulfovibrio indicus J2T.</title>
        <authorList>
            <person name="Cao J."/>
            <person name="Maignien L."/>
            <person name="Shao Z."/>
            <person name="Alain K."/>
            <person name="Jebbar M."/>
        </authorList>
    </citation>
    <scope>NUCLEOTIDE SEQUENCE</scope>
    <source>
        <strain evidence="8">JCM 32048</strain>
    </source>
</reference>
<dbReference type="EMBL" id="BPQJ01000007">
    <property type="protein sequence ID" value="GJD61786.1"/>
    <property type="molecule type" value="Genomic_DNA"/>
</dbReference>
<feature type="binding site" evidence="6">
    <location>
        <position position="161"/>
    </location>
    <ligand>
        <name>S-adenosyl-L-methionine</name>
        <dbReference type="ChEBI" id="CHEBI:59789"/>
    </ligand>
</feature>
<evidence type="ECO:0000256" key="1">
    <source>
        <dbReference type="ARBA" id="ARBA00010396"/>
    </source>
</evidence>
<comment type="function">
    <text evidence="6">Specifically methylates the N4 position of cytidine in position 1402 (C1402) of 16S rRNA.</text>
</comment>
<feature type="compositionally biased region" description="Low complexity" evidence="7">
    <location>
        <begin position="372"/>
        <end position="383"/>
    </location>
</feature>
<keyword evidence="4 6" id="KW-0808">Transferase</keyword>